<evidence type="ECO:0000256" key="2">
    <source>
        <dbReference type="SAM" id="MobiDB-lite"/>
    </source>
</evidence>
<protein>
    <recommendedName>
        <fullName evidence="3">IC97/Casc1 N-terminal domain-containing protein</fullName>
    </recommendedName>
</protein>
<comment type="similarity">
    <text evidence="1">Belongs to the DNAI7 family.</text>
</comment>
<dbReference type="InterPro" id="IPR023247">
    <property type="entry name" value="IC97/Dnai7-like"/>
</dbReference>
<comment type="caution">
    <text evidence="4">The sequence shown here is derived from an EMBL/GenBank/DDBJ whole genome shotgun (WGS) entry which is preliminary data.</text>
</comment>
<sequence length="407" mass="47542">MCGFCSKSHFLKKVTFSDSMMFTKVDGFFFSYFNNELFLVFLKMSHAATPNEIPTDDSTNQSNDIPDVNHQGIPSTATSGKRGKGKKEKKPKKKKLSKKERLRLKKEKEEQERLEQERIEAELRDQREREYEQKKREEQQQRLIEEDLYVQKLRKQRTLDGIRIRKELAATDSWEIYRKCDHFVDVRSQADVNTFITQWRENEETELPNLFDHISQSNKIKNQLKLMMQKAEVSKETDEYSRCKAQIEAINELVQQKMEQITVRHLVFSDKYSGAKNEVLISTQTDGLVFGMWVNLSKNPRIKEIEFPGLSVEIPKSVAMTSLAIRMQMSDERRFDNTYLFLGKQILCDFLQLPAPPKKVGLMVLRQSPQRNSLINITYPLRNVNTGQPPLNFKVQLEPDFIGCPEA</sequence>
<dbReference type="PRINTS" id="PR02043">
    <property type="entry name" value="CANCERSCCP1"/>
</dbReference>
<dbReference type="GO" id="GO:0008017">
    <property type="term" value="F:microtubule binding"/>
    <property type="evidence" value="ECO:0007669"/>
    <property type="project" value="TreeGrafter"/>
</dbReference>
<gene>
    <name evidence="4" type="ORF">TRFO_20580</name>
</gene>
<dbReference type="OrthoDB" id="297923at2759"/>
<feature type="domain" description="IC97/Casc1 N-terminal" evidence="3">
    <location>
        <begin position="105"/>
        <end position="301"/>
    </location>
</feature>
<feature type="region of interest" description="Disordered" evidence="2">
    <location>
        <begin position="52"/>
        <end position="116"/>
    </location>
</feature>
<dbReference type="GO" id="GO:0005930">
    <property type="term" value="C:axoneme"/>
    <property type="evidence" value="ECO:0007669"/>
    <property type="project" value="TreeGrafter"/>
</dbReference>
<dbReference type="RefSeq" id="XP_068363335.1">
    <property type="nucleotide sequence ID" value="XM_068501487.1"/>
</dbReference>
<dbReference type="PANTHER" id="PTHR20929:SF11">
    <property type="entry name" value="DYNEIN AXONEMAL INTERMEDIATE CHAIN 7"/>
    <property type="match status" value="1"/>
</dbReference>
<dbReference type="GeneID" id="94836191"/>
<evidence type="ECO:0000256" key="1">
    <source>
        <dbReference type="ARBA" id="ARBA00024332"/>
    </source>
</evidence>
<name>A0A1J4KFK1_9EUKA</name>
<feature type="compositionally biased region" description="Basic and acidic residues" evidence="2">
    <location>
        <begin position="106"/>
        <end position="116"/>
    </location>
</feature>
<organism evidence="4 5">
    <name type="scientific">Tritrichomonas foetus</name>
    <dbReference type="NCBI Taxonomy" id="1144522"/>
    <lineage>
        <taxon>Eukaryota</taxon>
        <taxon>Metamonada</taxon>
        <taxon>Parabasalia</taxon>
        <taxon>Tritrichomonadida</taxon>
        <taxon>Tritrichomonadidae</taxon>
        <taxon>Tritrichomonas</taxon>
    </lineage>
</organism>
<evidence type="ECO:0000313" key="4">
    <source>
        <dbReference type="EMBL" id="OHT10199.1"/>
    </source>
</evidence>
<reference evidence="4" key="1">
    <citation type="submission" date="2016-10" db="EMBL/GenBank/DDBJ databases">
        <authorList>
            <person name="Benchimol M."/>
            <person name="Almeida L.G."/>
            <person name="Vasconcelos A.T."/>
            <person name="Perreira-Neves A."/>
            <person name="Rosa I.A."/>
            <person name="Tasca T."/>
            <person name="Bogo M.R."/>
            <person name="de Souza W."/>
        </authorList>
    </citation>
    <scope>NUCLEOTIDE SEQUENCE [LARGE SCALE GENOMIC DNA]</scope>
    <source>
        <strain evidence="4">K</strain>
    </source>
</reference>
<dbReference type="PANTHER" id="PTHR20929">
    <property type="entry name" value="LUNG ADENOMA SUSCEPTIBILITY 1-RELATED"/>
    <property type="match status" value="1"/>
</dbReference>
<dbReference type="GO" id="GO:0048487">
    <property type="term" value="F:beta-tubulin binding"/>
    <property type="evidence" value="ECO:0007669"/>
    <property type="project" value="TreeGrafter"/>
</dbReference>
<feature type="compositionally biased region" description="Basic residues" evidence="2">
    <location>
        <begin position="81"/>
        <end position="105"/>
    </location>
</feature>
<evidence type="ECO:0000259" key="3">
    <source>
        <dbReference type="Pfam" id="PF15927"/>
    </source>
</evidence>
<dbReference type="AlphaFoldDB" id="A0A1J4KFK1"/>
<proteinExistence type="inferred from homology"/>
<evidence type="ECO:0000313" key="5">
    <source>
        <dbReference type="Proteomes" id="UP000179807"/>
    </source>
</evidence>
<dbReference type="InterPro" id="IPR031826">
    <property type="entry name" value="IC97/Casc1_N"/>
</dbReference>
<dbReference type="EMBL" id="MLAK01000618">
    <property type="protein sequence ID" value="OHT10199.1"/>
    <property type="molecule type" value="Genomic_DNA"/>
</dbReference>
<dbReference type="Pfam" id="PF15927">
    <property type="entry name" value="Casc1_N"/>
    <property type="match status" value="1"/>
</dbReference>
<accession>A0A1J4KFK1</accession>
<dbReference type="VEuPathDB" id="TrichDB:TRFO_20580"/>
<keyword evidence="5" id="KW-1185">Reference proteome</keyword>
<dbReference type="Proteomes" id="UP000179807">
    <property type="component" value="Unassembled WGS sequence"/>
</dbReference>